<dbReference type="SUPFAM" id="SSF57256">
    <property type="entry name" value="Elafin-like"/>
    <property type="match status" value="1"/>
</dbReference>
<name>A0AAW1BS71_CROAD</name>
<comment type="caution">
    <text evidence="3">The sequence shown here is derived from an EMBL/GenBank/DDBJ whole genome shotgun (WGS) entry which is preliminary data.</text>
</comment>
<dbReference type="InterPro" id="IPR008197">
    <property type="entry name" value="WAP_dom"/>
</dbReference>
<dbReference type="GO" id="GO:0030414">
    <property type="term" value="F:peptidase inhibitor activity"/>
    <property type="evidence" value="ECO:0007669"/>
    <property type="project" value="InterPro"/>
</dbReference>
<evidence type="ECO:0000313" key="3">
    <source>
        <dbReference type="EMBL" id="KAK9405050.1"/>
    </source>
</evidence>
<feature type="region of interest" description="Disordered" evidence="1">
    <location>
        <begin position="50"/>
        <end position="73"/>
    </location>
</feature>
<sequence length="182" mass="19254">MVKANGVKLLLGRISRASSPGVGQTAIMSSGGLLLLLRLLTLWAELTPVSGQDRPKKRGVCPQGSQQQGQQGKIPCCENCENNWKCPGQKKCCRYGGMTECKDAIFEKCGGSCTLSLVQFAQCKGMAVGRLLGPDVLWAPAGFSGVSQALLLSIKGGTDVRKGRCPDVEAELGVVRWVPSSS</sequence>
<proteinExistence type="predicted"/>
<dbReference type="InterPro" id="IPR036645">
    <property type="entry name" value="Elafin-like_sf"/>
</dbReference>
<evidence type="ECO:0000313" key="4">
    <source>
        <dbReference type="Proteomes" id="UP001474421"/>
    </source>
</evidence>
<organism evidence="3 4">
    <name type="scientific">Crotalus adamanteus</name>
    <name type="common">Eastern diamondback rattlesnake</name>
    <dbReference type="NCBI Taxonomy" id="8729"/>
    <lineage>
        <taxon>Eukaryota</taxon>
        <taxon>Metazoa</taxon>
        <taxon>Chordata</taxon>
        <taxon>Craniata</taxon>
        <taxon>Vertebrata</taxon>
        <taxon>Euteleostomi</taxon>
        <taxon>Lepidosauria</taxon>
        <taxon>Squamata</taxon>
        <taxon>Bifurcata</taxon>
        <taxon>Unidentata</taxon>
        <taxon>Episquamata</taxon>
        <taxon>Toxicofera</taxon>
        <taxon>Serpentes</taxon>
        <taxon>Colubroidea</taxon>
        <taxon>Viperidae</taxon>
        <taxon>Crotalinae</taxon>
        <taxon>Crotalus</taxon>
    </lineage>
</organism>
<reference evidence="3 4" key="1">
    <citation type="journal article" date="2024" name="Proc. Natl. Acad. Sci. U.S.A.">
        <title>The genetic regulatory architecture and epigenomic basis for age-related changes in rattlesnake venom.</title>
        <authorList>
            <person name="Hogan M.P."/>
            <person name="Holding M.L."/>
            <person name="Nystrom G.S."/>
            <person name="Colston T.J."/>
            <person name="Bartlett D.A."/>
            <person name="Mason A.J."/>
            <person name="Ellsworth S.A."/>
            <person name="Rautsaw R.M."/>
            <person name="Lawrence K.C."/>
            <person name="Strickland J.L."/>
            <person name="He B."/>
            <person name="Fraser P."/>
            <person name="Margres M.J."/>
            <person name="Gilbert D.M."/>
            <person name="Gibbs H.L."/>
            <person name="Parkinson C.L."/>
            <person name="Rokyta D.R."/>
        </authorList>
    </citation>
    <scope>NUCLEOTIDE SEQUENCE [LARGE SCALE GENOMIC DNA]</scope>
    <source>
        <strain evidence="3">DRR0105</strain>
    </source>
</reference>
<evidence type="ECO:0000256" key="1">
    <source>
        <dbReference type="SAM" id="MobiDB-lite"/>
    </source>
</evidence>
<gene>
    <name evidence="3" type="ORF">NXF25_009877</name>
</gene>
<protein>
    <recommendedName>
        <fullName evidence="2">WAP domain-containing protein</fullName>
    </recommendedName>
</protein>
<feature type="compositionally biased region" description="Low complexity" evidence="1">
    <location>
        <begin position="63"/>
        <end position="72"/>
    </location>
</feature>
<keyword evidence="4" id="KW-1185">Reference proteome</keyword>
<dbReference type="Pfam" id="PF00095">
    <property type="entry name" value="WAP"/>
    <property type="match status" value="1"/>
</dbReference>
<dbReference type="EMBL" id="JAOTOJ010000003">
    <property type="protein sequence ID" value="KAK9405050.1"/>
    <property type="molecule type" value="Genomic_DNA"/>
</dbReference>
<dbReference type="Proteomes" id="UP001474421">
    <property type="component" value="Unassembled WGS sequence"/>
</dbReference>
<accession>A0AAW1BS71</accession>
<dbReference type="GO" id="GO:0005576">
    <property type="term" value="C:extracellular region"/>
    <property type="evidence" value="ECO:0007669"/>
    <property type="project" value="InterPro"/>
</dbReference>
<dbReference type="Gene3D" id="4.10.75.10">
    <property type="entry name" value="Elafin-like"/>
    <property type="match status" value="1"/>
</dbReference>
<feature type="domain" description="WAP" evidence="2">
    <location>
        <begin position="57"/>
        <end position="103"/>
    </location>
</feature>
<dbReference type="AlphaFoldDB" id="A0AAW1BS71"/>
<evidence type="ECO:0000259" key="2">
    <source>
        <dbReference type="Pfam" id="PF00095"/>
    </source>
</evidence>